<keyword evidence="2 5" id="KW-0812">Transmembrane</keyword>
<evidence type="ECO:0000256" key="3">
    <source>
        <dbReference type="ARBA" id="ARBA00022989"/>
    </source>
</evidence>
<feature type="transmembrane region" description="Helical" evidence="5">
    <location>
        <begin position="225"/>
        <end position="245"/>
    </location>
</feature>
<dbReference type="EMBL" id="JAZAVK010000001">
    <property type="protein sequence ID" value="KAK7433274.1"/>
    <property type="molecule type" value="Genomic_DNA"/>
</dbReference>
<evidence type="ECO:0000256" key="4">
    <source>
        <dbReference type="ARBA" id="ARBA00023136"/>
    </source>
</evidence>
<comment type="caution">
    <text evidence="6">The sequence shown here is derived from an EMBL/GenBank/DDBJ whole genome shotgun (WGS) entry which is preliminary data.</text>
</comment>
<gene>
    <name evidence="6" type="ORF">QQZ08_000211</name>
</gene>
<sequence length="359" mass="41319">MFEKSARVRGMESFVSILQALFATYGTGGIADAIEEHPLLIYIYLHFSFNDFNLILKSYEQLFKIAISMKGRTTWGVSDRSFLLNSALIQISFSLPDILQHRAVLKRLKEYNNRKVSMTYTTYEDFEDVKRQTEECLLSMEDDVDDFERQVDMFLERFKASLELVGIFKLPKRTHELKDPQEFNVSDERMSWVMMWFTFVAILFTPIAFVASVFGITTVEADPKWFAAAATPVFLASVALCFYIFKKSQRLDEGLRPKQLQDLLYLMPYSELTRDQPDIRHGDLRHVANIPMTLIATTESQSLDCRRVQKAVAAVALMARGHRVLYDAGTVHPSITRLRRGQRRLFSSWTGAHTPVGNH</sequence>
<keyword evidence="7" id="KW-1185">Reference proteome</keyword>
<feature type="transmembrane region" description="Helical" evidence="5">
    <location>
        <begin position="196"/>
        <end position="219"/>
    </location>
</feature>
<evidence type="ECO:0000256" key="5">
    <source>
        <dbReference type="SAM" id="Phobius"/>
    </source>
</evidence>
<keyword evidence="3 5" id="KW-1133">Transmembrane helix</keyword>
<dbReference type="InterPro" id="IPR045863">
    <property type="entry name" value="CorA_TM1_TM2"/>
</dbReference>
<evidence type="ECO:0000256" key="2">
    <source>
        <dbReference type="ARBA" id="ARBA00022692"/>
    </source>
</evidence>
<protein>
    <submittedName>
        <fullName evidence="6">Uncharacterized protein</fullName>
    </submittedName>
</protein>
<proteinExistence type="predicted"/>
<keyword evidence="4 5" id="KW-0472">Membrane</keyword>
<name>A0ABR1IJ33_9HYPO</name>
<dbReference type="Proteomes" id="UP001498421">
    <property type="component" value="Unassembled WGS sequence"/>
</dbReference>
<dbReference type="Gene3D" id="1.20.58.340">
    <property type="entry name" value="Magnesium transport protein CorA, transmembrane region"/>
    <property type="match status" value="1"/>
</dbReference>
<reference evidence="6 7" key="1">
    <citation type="journal article" date="2025" name="Microbiol. Resour. Announc.">
        <title>Draft genome sequences for Neonectria magnoliae and Neonectria punicea, canker pathogens of Liriodendron tulipifera and Acer saccharum in West Virginia.</title>
        <authorList>
            <person name="Petronek H.M."/>
            <person name="Kasson M.T."/>
            <person name="Metheny A.M."/>
            <person name="Stauder C.M."/>
            <person name="Lovett B."/>
            <person name="Lynch S.C."/>
            <person name="Garnas J.R."/>
            <person name="Kasson L.R."/>
            <person name="Stajich J.E."/>
        </authorList>
    </citation>
    <scope>NUCLEOTIDE SEQUENCE [LARGE SCALE GENOMIC DNA]</scope>
    <source>
        <strain evidence="6 7">NRRL 64651</strain>
    </source>
</reference>
<evidence type="ECO:0000313" key="7">
    <source>
        <dbReference type="Proteomes" id="UP001498421"/>
    </source>
</evidence>
<comment type="subcellular location">
    <subcellularLocation>
        <location evidence="1">Membrane</location>
        <topology evidence="1">Multi-pass membrane protein</topology>
    </subcellularLocation>
</comment>
<evidence type="ECO:0000256" key="1">
    <source>
        <dbReference type="ARBA" id="ARBA00004141"/>
    </source>
</evidence>
<dbReference type="SUPFAM" id="SSF144083">
    <property type="entry name" value="Magnesium transport protein CorA, transmembrane region"/>
    <property type="match status" value="1"/>
</dbReference>
<evidence type="ECO:0000313" key="6">
    <source>
        <dbReference type="EMBL" id="KAK7433274.1"/>
    </source>
</evidence>
<accession>A0ABR1IJ33</accession>
<organism evidence="6 7">
    <name type="scientific">Neonectria magnoliae</name>
    <dbReference type="NCBI Taxonomy" id="2732573"/>
    <lineage>
        <taxon>Eukaryota</taxon>
        <taxon>Fungi</taxon>
        <taxon>Dikarya</taxon>
        <taxon>Ascomycota</taxon>
        <taxon>Pezizomycotina</taxon>
        <taxon>Sordariomycetes</taxon>
        <taxon>Hypocreomycetidae</taxon>
        <taxon>Hypocreales</taxon>
        <taxon>Nectriaceae</taxon>
        <taxon>Neonectria</taxon>
    </lineage>
</organism>